<comment type="caution">
    <text evidence="8">The sequence shown here is derived from an EMBL/GenBank/DDBJ whole genome shotgun (WGS) entry which is preliminary data.</text>
</comment>
<reference evidence="8 9" key="1">
    <citation type="submission" date="2022-04" db="EMBL/GenBank/DDBJ databases">
        <authorList>
            <person name="Ye Y.-Q."/>
            <person name="Du Z.-J."/>
        </authorList>
    </citation>
    <scope>NUCLEOTIDE SEQUENCE [LARGE SCALE GENOMIC DNA]</scope>
    <source>
        <strain evidence="8 9">A6E488</strain>
    </source>
</reference>
<feature type="chain" id="PRO_5043375132" description="Lectin-like protein BA14k" evidence="7">
    <location>
        <begin position="26"/>
        <end position="144"/>
    </location>
</feature>
<dbReference type="InterPro" id="IPR012413">
    <property type="entry name" value="BA14K"/>
</dbReference>
<gene>
    <name evidence="8" type="ORF">MUB46_23640</name>
</gene>
<keyword evidence="9" id="KW-1185">Reference proteome</keyword>
<evidence type="ECO:0000256" key="2">
    <source>
        <dbReference type="ARBA" id="ARBA00010270"/>
    </source>
</evidence>
<evidence type="ECO:0000256" key="4">
    <source>
        <dbReference type="ARBA" id="ARBA00022475"/>
    </source>
</evidence>
<dbReference type="AlphaFoldDB" id="A0AAW5R6Z0"/>
<evidence type="ECO:0000256" key="1">
    <source>
        <dbReference type="ARBA" id="ARBA00004167"/>
    </source>
</evidence>
<evidence type="ECO:0000256" key="6">
    <source>
        <dbReference type="ARBA" id="ARBA00025321"/>
    </source>
</evidence>
<dbReference type="RefSeq" id="WP_261618451.1">
    <property type="nucleotide sequence ID" value="NZ_JALIDZ010000016.1"/>
</dbReference>
<keyword evidence="7" id="KW-0732">Signal</keyword>
<evidence type="ECO:0000256" key="7">
    <source>
        <dbReference type="SAM" id="SignalP"/>
    </source>
</evidence>
<protein>
    <recommendedName>
        <fullName evidence="3">Lectin-like protein BA14k</fullName>
    </recommendedName>
</protein>
<dbReference type="GO" id="GO:0016020">
    <property type="term" value="C:membrane"/>
    <property type="evidence" value="ECO:0007669"/>
    <property type="project" value="UniProtKB-SubCell"/>
</dbReference>
<accession>A0AAW5R6Z0</accession>
<evidence type="ECO:0000256" key="3">
    <source>
        <dbReference type="ARBA" id="ARBA00020552"/>
    </source>
</evidence>
<dbReference type="Proteomes" id="UP001320898">
    <property type="component" value="Unassembled WGS sequence"/>
</dbReference>
<comment type="function">
    <text evidence="6">Has immunoglobulin-binding and hemagglutination properties, and can bind to mannose. Essential for virulence. May be involved in LPS biosynthesis or polysaccharide transport.</text>
</comment>
<organism evidence="8 9">
    <name type="scientific">Microbaculum marinisediminis</name>
    <dbReference type="NCBI Taxonomy" id="2931392"/>
    <lineage>
        <taxon>Bacteria</taxon>
        <taxon>Pseudomonadati</taxon>
        <taxon>Pseudomonadota</taxon>
        <taxon>Alphaproteobacteria</taxon>
        <taxon>Hyphomicrobiales</taxon>
        <taxon>Tepidamorphaceae</taxon>
        <taxon>Microbaculum</taxon>
    </lineage>
</organism>
<proteinExistence type="inferred from homology"/>
<dbReference type="EMBL" id="JALIDZ010000016">
    <property type="protein sequence ID" value="MCT8974862.1"/>
    <property type="molecule type" value="Genomic_DNA"/>
</dbReference>
<comment type="subcellular location">
    <subcellularLocation>
        <location evidence="1">Membrane</location>
        <topology evidence="1">Single-pass membrane protein</topology>
    </subcellularLocation>
</comment>
<evidence type="ECO:0000256" key="5">
    <source>
        <dbReference type="ARBA" id="ARBA00022734"/>
    </source>
</evidence>
<keyword evidence="4" id="KW-1003">Cell membrane</keyword>
<dbReference type="Pfam" id="PF07886">
    <property type="entry name" value="BA14K"/>
    <property type="match status" value="1"/>
</dbReference>
<evidence type="ECO:0000313" key="9">
    <source>
        <dbReference type="Proteomes" id="UP001320898"/>
    </source>
</evidence>
<evidence type="ECO:0000313" key="8">
    <source>
        <dbReference type="EMBL" id="MCT8974862.1"/>
    </source>
</evidence>
<keyword evidence="5" id="KW-0430">Lectin</keyword>
<feature type="signal peptide" evidence="7">
    <location>
        <begin position="1"/>
        <end position="25"/>
    </location>
</feature>
<sequence>MPVLTPVLAAGVALMLFAVPSTASAESLEHRRGWNGPAKAYPYAGRPYHGGYRNPRGYGHYRPYYSHGRYRYNDGAAVAAGVAGLAVGAILGGALAAPSQPAYVYANPAPWTPAWYRYCESRYRSFDPRSGTFLGYDGRRHFCR</sequence>
<comment type="similarity">
    <text evidence="2">Belongs to the BA14k family.</text>
</comment>
<keyword evidence="4" id="KW-0472">Membrane</keyword>
<name>A0AAW5R6Z0_9HYPH</name>
<dbReference type="GO" id="GO:0030246">
    <property type="term" value="F:carbohydrate binding"/>
    <property type="evidence" value="ECO:0007669"/>
    <property type="project" value="UniProtKB-KW"/>
</dbReference>